<proteinExistence type="predicted"/>
<accession>A0A7I7NMH0</accession>
<dbReference type="PANTHER" id="PTHR45856">
    <property type="entry name" value="ALPHA/BETA-HYDROLASES SUPERFAMILY PROTEIN"/>
    <property type="match status" value="1"/>
</dbReference>
<organism evidence="2 3">
    <name type="scientific">Mycobacterium lacus</name>
    <dbReference type="NCBI Taxonomy" id="169765"/>
    <lineage>
        <taxon>Bacteria</taxon>
        <taxon>Bacillati</taxon>
        <taxon>Actinomycetota</taxon>
        <taxon>Actinomycetes</taxon>
        <taxon>Mycobacteriales</taxon>
        <taxon>Mycobacteriaceae</taxon>
        <taxon>Mycobacterium</taxon>
    </lineage>
</organism>
<dbReference type="GO" id="GO:0006629">
    <property type="term" value="P:lipid metabolic process"/>
    <property type="evidence" value="ECO:0007669"/>
    <property type="project" value="InterPro"/>
</dbReference>
<dbReference type="Gene3D" id="3.40.50.1820">
    <property type="entry name" value="alpha/beta hydrolase"/>
    <property type="match status" value="1"/>
</dbReference>
<dbReference type="KEGG" id="mlj:MLAC_31390"/>
<protein>
    <recommendedName>
        <fullName evidence="1">Fungal lipase-type domain-containing protein</fullName>
    </recommendedName>
</protein>
<dbReference type="InterPro" id="IPR051218">
    <property type="entry name" value="Sec_MonoDiacylglyc_Lipase"/>
</dbReference>
<dbReference type="Proteomes" id="UP000466396">
    <property type="component" value="Chromosome"/>
</dbReference>
<name>A0A7I7NMH0_9MYCO</name>
<keyword evidence="3" id="KW-1185">Reference proteome</keyword>
<dbReference type="EMBL" id="AP022581">
    <property type="protein sequence ID" value="BBX97845.1"/>
    <property type="molecule type" value="Genomic_DNA"/>
</dbReference>
<evidence type="ECO:0000313" key="2">
    <source>
        <dbReference type="EMBL" id="BBX97845.1"/>
    </source>
</evidence>
<gene>
    <name evidence="2" type="ORF">MLAC_31390</name>
</gene>
<dbReference type="AlphaFoldDB" id="A0A7I7NMH0"/>
<dbReference type="SUPFAM" id="SSF53474">
    <property type="entry name" value="alpha/beta-Hydrolases"/>
    <property type="match status" value="1"/>
</dbReference>
<dbReference type="InterPro" id="IPR002921">
    <property type="entry name" value="Fungal_lipase-type"/>
</dbReference>
<sequence>MGDGQSTAMARRAFLANLVLAGGVGALAQLAGPGIMQAHASGPDRHPPTGLDPEFALDVLLPLCLAAYAIVQSPVVTLPSGYEWTAKVIVDPDVAAARSGENPTLTRIATNESVFGMMGRNASTRTAFLAFRGTVFFDDVITDLGIMPTPYFPVDGFGWVHSGFLFIYRLLQNSISTNLAAACAGCDQLLVTGHSLGAALAVLAAPDIMKNMLPSIELKVITFAGPIAGLWDFASTFDRVITSCYRLVNWLDLVPYLPPPPYEHVNIPVEVDSGGSIDPLWRHSLYAYQAGLQTIIKSRRR</sequence>
<dbReference type="InterPro" id="IPR029058">
    <property type="entry name" value="AB_hydrolase_fold"/>
</dbReference>
<reference evidence="2 3" key="1">
    <citation type="journal article" date="2019" name="Emerg. Microbes Infect.">
        <title>Comprehensive subspecies identification of 175 nontuberculous mycobacteria species based on 7547 genomic profiles.</title>
        <authorList>
            <person name="Matsumoto Y."/>
            <person name="Kinjo T."/>
            <person name="Motooka D."/>
            <person name="Nabeya D."/>
            <person name="Jung N."/>
            <person name="Uechi K."/>
            <person name="Horii T."/>
            <person name="Iida T."/>
            <person name="Fujita J."/>
            <person name="Nakamura S."/>
        </authorList>
    </citation>
    <scope>NUCLEOTIDE SEQUENCE [LARGE SCALE GENOMIC DNA]</scope>
    <source>
        <strain evidence="2 3">JCM 15657</strain>
    </source>
</reference>
<dbReference type="PANTHER" id="PTHR45856:SF24">
    <property type="entry name" value="FUNGAL LIPASE-LIKE DOMAIN-CONTAINING PROTEIN"/>
    <property type="match status" value="1"/>
</dbReference>
<dbReference type="PROSITE" id="PS51318">
    <property type="entry name" value="TAT"/>
    <property type="match status" value="1"/>
</dbReference>
<dbReference type="InterPro" id="IPR006311">
    <property type="entry name" value="TAT_signal"/>
</dbReference>
<feature type="domain" description="Fungal lipase-type" evidence="1">
    <location>
        <begin position="128"/>
        <end position="259"/>
    </location>
</feature>
<evidence type="ECO:0000313" key="3">
    <source>
        <dbReference type="Proteomes" id="UP000466396"/>
    </source>
</evidence>
<dbReference type="Pfam" id="PF01764">
    <property type="entry name" value="Lipase_3"/>
    <property type="match status" value="1"/>
</dbReference>
<evidence type="ECO:0000259" key="1">
    <source>
        <dbReference type="Pfam" id="PF01764"/>
    </source>
</evidence>